<dbReference type="GO" id="GO:0005886">
    <property type="term" value="C:plasma membrane"/>
    <property type="evidence" value="ECO:0007669"/>
    <property type="project" value="UniProtKB-SubCell"/>
</dbReference>
<sequence length="244" mass="25670">MLRILRPLISRITAPLGRSLARIGLTPNIVTVIGAVGVVAGALYFYPRGELYAGSVVITVFALFDMLDGAVARAKGTASEFGAFLDSTLDRVADAAILAGLLWWFIGEGEDPLLAGLTLFCLITGFMVSYIKARAEGLGVNCDVGMAERTERLIIILVAVGVSEFGVPYILAGGLWLLAGLSLVTVLQRLMETRARLNDRDPRLAGLRRGEESEQDSGGSDTASDTGSDADEQSNSGSDAGTGT</sequence>
<evidence type="ECO:0000256" key="6">
    <source>
        <dbReference type="ARBA" id="ARBA00022475"/>
    </source>
</evidence>
<evidence type="ECO:0000256" key="15">
    <source>
        <dbReference type="ARBA" id="ARBA00033137"/>
    </source>
</evidence>
<feature type="binding site" evidence="17">
    <location>
        <position position="79"/>
    </location>
    <ligand>
        <name>a CDP-1,2-diacyl-sn-glycerol</name>
        <dbReference type="ChEBI" id="CHEBI:58332"/>
    </ligand>
</feature>
<evidence type="ECO:0000256" key="3">
    <source>
        <dbReference type="ARBA" id="ARBA00005189"/>
    </source>
</evidence>
<dbReference type="InterPro" id="IPR048254">
    <property type="entry name" value="CDP_ALCOHOL_P_TRANSF_CS"/>
</dbReference>
<keyword evidence="8 17" id="KW-0812">Transmembrane</keyword>
<keyword evidence="10 17" id="KW-0460">Magnesium</keyword>
<evidence type="ECO:0000256" key="12">
    <source>
        <dbReference type="ARBA" id="ARBA00023136"/>
    </source>
</evidence>
<feature type="compositionally biased region" description="Basic and acidic residues" evidence="19">
    <location>
        <begin position="202"/>
        <end position="212"/>
    </location>
</feature>
<feature type="binding site" evidence="17">
    <location>
        <position position="68"/>
    </location>
    <ligand>
        <name>Mg(2+)</name>
        <dbReference type="ChEBI" id="CHEBI:18420"/>
        <label>1</label>
    </ligand>
</feature>
<dbReference type="GO" id="GO:0000287">
    <property type="term" value="F:magnesium ion binding"/>
    <property type="evidence" value="ECO:0007669"/>
    <property type="project" value="UniProtKB-UniRule"/>
</dbReference>
<evidence type="ECO:0000256" key="13">
    <source>
        <dbReference type="ARBA" id="ARBA00023935"/>
    </source>
</evidence>
<feature type="transmembrane region" description="Helical" evidence="17">
    <location>
        <begin position="88"/>
        <end position="106"/>
    </location>
</feature>
<feature type="binding site" evidence="17">
    <location>
        <position position="86"/>
    </location>
    <ligand>
        <name>Mg(2+)</name>
        <dbReference type="ChEBI" id="CHEBI:18420"/>
        <label>1</label>
    </ligand>
</feature>
<dbReference type="Pfam" id="PF01066">
    <property type="entry name" value="CDP-OH_P_transf"/>
    <property type="match status" value="1"/>
</dbReference>
<feature type="binding site" evidence="17">
    <location>
        <position position="90"/>
    </location>
    <ligand>
        <name>Mg(2+)</name>
        <dbReference type="ChEBI" id="CHEBI:18420"/>
        <label>2</label>
    </ligand>
</feature>
<feature type="binding site" evidence="17">
    <location>
        <begin position="28"/>
        <end position="31"/>
    </location>
    <ligand>
        <name>a CDP-1,2-diacyl-sn-glycerol</name>
        <dbReference type="ChEBI" id="CHEBI:58332"/>
    </ligand>
</feature>
<dbReference type="EMBL" id="JACCFS010000001">
    <property type="protein sequence ID" value="NYJ33384.1"/>
    <property type="molecule type" value="Genomic_DNA"/>
</dbReference>
<comment type="subunit">
    <text evidence="5 17">Homodimer.</text>
</comment>
<keyword evidence="17" id="KW-1208">Phospholipid metabolism</keyword>
<feature type="compositionally biased region" description="Low complexity" evidence="19">
    <location>
        <begin position="216"/>
        <end position="227"/>
    </location>
</feature>
<evidence type="ECO:0000313" key="21">
    <source>
        <dbReference type="Proteomes" id="UP000572051"/>
    </source>
</evidence>
<proteinExistence type="inferred from homology"/>
<organism evidence="20 21">
    <name type="scientific">Nocardiopsis aegyptia</name>
    <dbReference type="NCBI Taxonomy" id="220378"/>
    <lineage>
        <taxon>Bacteria</taxon>
        <taxon>Bacillati</taxon>
        <taxon>Actinomycetota</taxon>
        <taxon>Actinomycetes</taxon>
        <taxon>Streptosporangiales</taxon>
        <taxon>Nocardiopsidaceae</taxon>
        <taxon>Nocardiopsis</taxon>
    </lineage>
</organism>
<evidence type="ECO:0000256" key="19">
    <source>
        <dbReference type="SAM" id="MobiDB-lite"/>
    </source>
</evidence>
<evidence type="ECO:0000256" key="2">
    <source>
        <dbReference type="ARBA" id="ARBA00004805"/>
    </source>
</evidence>
<protein>
    <recommendedName>
        <fullName evidence="14 17">Phosphatidylinositol phosphate synthase</fullName>
        <shortName evidence="17">PIP synthase</shortName>
        <ecNumber evidence="17">2.7.8.-</ecNumber>
    </recommendedName>
    <alternativeName>
        <fullName evidence="15 17">CDP-diacylglycerol--D-myo-inositol-3-phosphate 3-phosphatidyltransferase</fullName>
    </alternativeName>
</protein>
<evidence type="ECO:0000256" key="5">
    <source>
        <dbReference type="ARBA" id="ARBA00011738"/>
    </source>
</evidence>
<feature type="binding site" evidence="17">
    <location>
        <position position="73"/>
    </location>
    <ligand>
        <name>a CDP-1,2-diacyl-sn-glycerol</name>
        <dbReference type="ChEBI" id="CHEBI:58332"/>
    </ligand>
</feature>
<comment type="function">
    <text evidence="17">Catalyzes the conjugation of the 1'-hydroxyl group of D-myo-inositol-3-phosphate (also named L-myo-inositol-1-phosphate) with a lipid tail of cytidine diphosphate diacylglycerol (CDP-DAG), forming phosphatidylinositol phosphate (PIP) and CMP. PIP is a precursor of phosphatidylinositol (PI) which is an essential lipid required for cell wall formation.</text>
</comment>
<comment type="caution">
    <text evidence="20">The sequence shown here is derived from an EMBL/GenBank/DDBJ whole genome shotgun (WGS) entry which is preliminary data.</text>
</comment>
<keyword evidence="21" id="KW-1185">Reference proteome</keyword>
<comment type="catalytic activity">
    <reaction evidence="13 17">
        <text>1,2-di-(9Z-octadecenoyl)-sn-glycero-3-cytidine-5'-diphosphate + 1D-myo-inositol 3-phosphate = 1,2-di-(9Z-octadecenoyl)-sn-glycero-3-phospho-(1D-myo-inositol-3-phosphate) + CMP + H(+)</text>
        <dbReference type="Rhea" id="RHEA:61216"/>
        <dbReference type="ChEBI" id="CHEBI:15378"/>
        <dbReference type="ChEBI" id="CHEBI:58401"/>
        <dbReference type="ChEBI" id="CHEBI:60377"/>
        <dbReference type="ChEBI" id="CHEBI:85356"/>
        <dbReference type="ChEBI" id="CHEBI:144472"/>
    </reaction>
</comment>
<comment type="cofactor">
    <cofactor evidence="17">
        <name>Mg(2+)</name>
        <dbReference type="ChEBI" id="CHEBI:18420"/>
    </cofactor>
    <text evidence="17">Contains a di-nuclear catalytic Mg(2+) center.</text>
</comment>
<dbReference type="NCBIfam" id="NF045883">
    <property type="entry name" value="PIPSynth"/>
    <property type="match status" value="1"/>
</dbReference>
<evidence type="ECO:0000256" key="8">
    <source>
        <dbReference type="ARBA" id="ARBA00022692"/>
    </source>
</evidence>
<feature type="transmembrane region" description="Helical" evidence="17">
    <location>
        <begin position="20"/>
        <end position="45"/>
    </location>
</feature>
<keyword evidence="17" id="KW-0443">Lipid metabolism</keyword>
<evidence type="ECO:0000256" key="7">
    <source>
        <dbReference type="ARBA" id="ARBA00022679"/>
    </source>
</evidence>
<keyword evidence="9 17" id="KW-0479">Metal-binding</keyword>
<feature type="compositionally biased region" description="Polar residues" evidence="19">
    <location>
        <begin position="233"/>
        <end position="244"/>
    </location>
</feature>
<feature type="transmembrane region" description="Helical" evidence="17">
    <location>
        <begin position="51"/>
        <end position="67"/>
    </location>
</feature>
<evidence type="ECO:0000256" key="14">
    <source>
        <dbReference type="ARBA" id="ARBA00024082"/>
    </source>
</evidence>
<name>A0A7Z0EK54_9ACTN</name>
<dbReference type="InterPro" id="IPR043130">
    <property type="entry name" value="CDP-OH_PTrfase_TM_dom"/>
</dbReference>
<dbReference type="UniPathway" id="UPA00220"/>
<dbReference type="GO" id="GO:0008654">
    <property type="term" value="P:phospholipid biosynthetic process"/>
    <property type="evidence" value="ECO:0007669"/>
    <property type="project" value="UniProtKB-UniRule"/>
</dbReference>
<evidence type="ECO:0000256" key="10">
    <source>
        <dbReference type="ARBA" id="ARBA00022842"/>
    </source>
</evidence>
<dbReference type="InterPro" id="IPR044268">
    <property type="entry name" value="PIP_synthase_PgsA1"/>
</dbReference>
<keyword evidence="11 17" id="KW-1133">Transmembrane helix</keyword>
<dbReference type="Proteomes" id="UP000572051">
    <property type="component" value="Unassembled WGS sequence"/>
</dbReference>
<dbReference type="HAMAP" id="MF_02241">
    <property type="entry name" value="PIP_synthase"/>
    <property type="match status" value="1"/>
</dbReference>
<dbReference type="EC" id="2.7.8.-" evidence="17"/>
<dbReference type="InterPro" id="IPR000462">
    <property type="entry name" value="CDP-OH_P_trans"/>
</dbReference>
<feature type="transmembrane region" description="Helical" evidence="17">
    <location>
        <begin position="112"/>
        <end position="131"/>
    </location>
</feature>
<dbReference type="Gene3D" id="1.20.120.1760">
    <property type="match status" value="1"/>
</dbReference>
<comment type="caution">
    <text evidence="17">Lacks conserved residue(s) required for the propagation of feature annotation.</text>
</comment>
<dbReference type="PROSITE" id="PS00379">
    <property type="entry name" value="CDP_ALCOHOL_P_TRANSF"/>
    <property type="match status" value="1"/>
</dbReference>
<keyword evidence="17" id="KW-0594">Phospholipid biosynthesis</keyword>
<reference evidence="20 21" key="1">
    <citation type="submission" date="2020-07" db="EMBL/GenBank/DDBJ databases">
        <title>Sequencing the genomes of 1000 actinobacteria strains.</title>
        <authorList>
            <person name="Klenk H.-P."/>
        </authorList>
    </citation>
    <scope>NUCLEOTIDE SEQUENCE [LARGE SCALE GENOMIC DNA]</scope>
    <source>
        <strain evidence="20 21">DSM 44442</strain>
    </source>
</reference>
<comment type="catalytic activity">
    <reaction evidence="16 17">
        <text>a CDP-1,2-diacyl-sn-glycerol + 1D-myo-inositol 3-phosphate = a 1,2-diacyl-sn-glycero-3-phospho-(1D-myo-inositol-3-phosphate) + CMP + H(+)</text>
        <dbReference type="Rhea" id="RHEA:60504"/>
        <dbReference type="ChEBI" id="CHEBI:15378"/>
        <dbReference type="ChEBI" id="CHEBI:58088"/>
        <dbReference type="ChEBI" id="CHEBI:58332"/>
        <dbReference type="ChEBI" id="CHEBI:58401"/>
        <dbReference type="ChEBI" id="CHEBI:60377"/>
    </reaction>
</comment>
<feature type="region of interest" description="Disordered" evidence="19">
    <location>
        <begin position="202"/>
        <end position="244"/>
    </location>
</feature>
<feature type="active site" description="Proton acceptor" evidence="17">
    <location>
        <position position="90"/>
    </location>
</feature>
<accession>A0A7Z0EK54</accession>
<evidence type="ECO:0000256" key="1">
    <source>
        <dbReference type="ARBA" id="ARBA00004651"/>
    </source>
</evidence>
<feature type="transmembrane region" description="Helical" evidence="17">
    <location>
        <begin position="175"/>
        <end position="191"/>
    </location>
</feature>
<gene>
    <name evidence="20" type="ORF">HNR10_001265</name>
</gene>
<comment type="pathway">
    <text evidence="2 17">Phospholipid metabolism; phosphatidylinositol phosphate biosynthesis.</text>
</comment>
<evidence type="ECO:0000256" key="18">
    <source>
        <dbReference type="RuleBase" id="RU003750"/>
    </source>
</evidence>
<dbReference type="GO" id="GO:0016780">
    <property type="term" value="F:phosphotransferase activity, for other substituted phosphate groups"/>
    <property type="evidence" value="ECO:0007669"/>
    <property type="project" value="UniProtKB-UniRule"/>
</dbReference>
<keyword evidence="6 17" id="KW-1003">Cell membrane</keyword>
<evidence type="ECO:0000256" key="16">
    <source>
        <dbReference type="ARBA" id="ARBA00048865"/>
    </source>
</evidence>
<dbReference type="AlphaFoldDB" id="A0A7Z0EK54"/>
<evidence type="ECO:0000256" key="17">
    <source>
        <dbReference type="HAMAP-Rule" id="MF_02241"/>
    </source>
</evidence>
<comment type="pathway">
    <text evidence="3">Lipid metabolism.</text>
</comment>
<evidence type="ECO:0000256" key="4">
    <source>
        <dbReference type="ARBA" id="ARBA00010441"/>
    </source>
</evidence>
<comment type="subcellular location">
    <subcellularLocation>
        <location evidence="1 17">Cell membrane</location>
        <topology evidence="1 17">Multi-pass membrane protein</topology>
    </subcellularLocation>
</comment>
<evidence type="ECO:0000313" key="20">
    <source>
        <dbReference type="EMBL" id="NYJ33384.1"/>
    </source>
</evidence>
<comment type="similarity">
    <text evidence="4 17 18">Belongs to the CDP-alcohol phosphatidyltransferase class-I family.</text>
</comment>
<feature type="binding site" evidence="17">
    <location>
        <position position="65"/>
    </location>
    <ligand>
        <name>Mg(2+)</name>
        <dbReference type="ChEBI" id="CHEBI:18420"/>
        <label>1</label>
    </ligand>
</feature>
<feature type="binding site" evidence="17">
    <location>
        <position position="65"/>
    </location>
    <ligand>
        <name>Mg(2+)</name>
        <dbReference type="ChEBI" id="CHEBI:18420"/>
        <label>2</label>
    </ligand>
</feature>
<keyword evidence="7 17" id="KW-0808">Transferase</keyword>
<feature type="binding site" evidence="17">
    <location>
        <position position="69"/>
    </location>
    <ligand>
        <name>a CDP-1,2-diacyl-sn-glycerol</name>
        <dbReference type="ChEBI" id="CHEBI:58332"/>
    </ligand>
</feature>
<keyword evidence="17" id="KW-0444">Lipid biosynthesis</keyword>
<evidence type="ECO:0000256" key="9">
    <source>
        <dbReference type="ARBA" id="ARBA00022723"/>
    </source>
</evidence>
<feature type="binding site" evidence="17">
    <location>
        <position position="86"/>
    </location>
    <ligand>
        <name>Mg(2+)</name>
        <dbReference type="ChEBI" id="CHEBI:18420"/>
        <label>2</label>
    </ligand>
</feature>
<evidence type="ECO:0000256" key="11">
    <source>
        <dbReference type="ARBA" id="ARBA00022989"/>
    </source>
</evidence>
<keyword evidence="12 17" id="KW-0472">Membrane</keyword>